<dbReference type="AlphaFoldDB" id="A0A9Q0HG31"/>
<keyword evidence="2" id="KW-1185">Reference proteome</keyword>
<sequence>MSETVPSRMGDCERSSSSDRVSVLALLHLTDHSVHRIIRSEFSVVFDWGTSRYKATLTDLVSRYPWCRLGVQLSRDSFPLLPRKLHWSLRFRHRDC</sequence>
<reference evidence="1" key="1">
    <citation type="journal article" date="2023" name="Plant J.">
        <title>The genome of the king protea, Protea cynaroides.</title>
        <authorList>
            <person name="Chang J."/>
            <person name="Duong T.A."/>
            <person name="Schoeman C."/>
            <person name="Ma X."/>
            <person name="Roodt D."/>
            <person name="Barker N."/>
            <person name="Li Z."/>
            <person name="Van de Peer Y."/>
            <person name="Mizrachi E."/>
        </authorList>
    </citation>
    <scope>NUCLEOTIDE SEQUENCE</scope>
    <source>
        <tissue evidence="1">Young leaves</tissue>
    </source>
</reference>
<name>A0A9Q0HG31_9MAGN</name>
<gene>
    <name evidence="1" type="ORF">NE237_016465</name>
</gene>
<evidence type="ECO:0000313" key="2">
    <source>
        <dbReference type="Proteomes" id="UP001141806"/>
    </source>
</evidence>
<organism evidence="1 2">
    <name type="scientific">Protea cynaroides</name>
    <dbReference type="NCBI Taxonomy" id="273540"/>
    <lineage>
        <taxon>Eukaryota</taxon>
        <taxon>Viridiplantae</taxon>
        <taxon>Streptophyta</taxon>
        <taxon>Embryophyta</taxon>
        <taxon>Tracheophyta</taxon>
        <taxon>Spermatophyta</taxon>
        <taxon>Magnoliopsida</taxon>
        <taxon>Proteales</taxon>
        <taxon>Proteaceae</taxon>
        <taxon>Protea</taxon>
    </lineage>
</organism>
<proteinExistence type="predicted"/>
<comment type="caution">
    <text evidence="1">The sequence shown here is derived from an EMBL/GenBank/DDBJ whole genome shotgun (WGS) entry which is preliminary data.</text>
</comment>
<evidence type="ECO:0000313" key="1">
    <source>
        <dbReference type="EMBL" id="KAJ4964616.1"/>
    </source>
</evidence>
<dbReference type="EMBL" id="JAMYWD010000007">
    <property type="protein sequence ID" value="KAJ4964616.1"/>
    <property type="molecule type" value="Genomic_DNA"/>
</dbReference>
<protein>
    <submittedName>
        <fullName evidence="1">Uncharacterized protein</fullName>
    </submittedName>
</protein>
<dbReference type="Proteomes" id="UP001141806">
    <property type="component" value="Unassembled WGS sequence"/>
</dbReference>
<accession>A0A9Q0HG31</accession>